<feature type="transmembrane region" description="Helical" evidence="1">
    <location>
        <begin position="151"/>
        <end position="169"/>
    </location>
</feature>
<dbReference type="Proteomes" id="UP000772434">
    <property type="component" value="Unassembled WGS sequence"/>
</dbReference>
<dbReference type="EMBL" id="JADNRY010000029">
    <property type="protein sequence ID" value="KAF9071780.1"/>
    <property type="molecule type" value="Genomic_DNA"/>
</dbReference>
<name>A0A9P5Q0Q2_9AGAR</name>
<keyword evidence="1" id="KW-0472">Membrane</keyword>
<keyword evidence="1" id="KW-1133">Transmembrane helix</keyword>
<reference evidence="2" key="1">
    <citation type="submission" date="2020-11" db="EMBL/GenBank/DDBJ databases">
        <authorList>
            <consortium name="DOE Joint Genome Institute"/>
            <person name="Ahrendt S."/>
            <person name="Riley R."/>
            <person name="Andreopoulos W."/>
            <person name="Labutti K."/>
            <person name="Pangilinan J."/>
            <person name="Ruiz-Duenas F.J."/>
            <person name="Barrasa J.M."/>
            <person name="Sanchez-Garcia M."/>
            <person name="Camarero S."/>
            <person name="Miyauchi S."/>
            <person name="Serrano A."/>
            <person name="Linde D."/>
            <person name="Babiker R."/>
            <person name="Drula E."/>
            <person name="Ayuso-Fernandez I."/>
            <person name="Pacheco R."/>
            <person name="Padilla G."/>
            <person name="Ferreira P."/>
            <person name="Barriuso J."/>
            <person name="Kellner H."/>
            <person name="Castanera R."/>
            <person name="Alfaro M."/>
            <person name="Ramirez L."/>
            <person name="Pisabarro A.G."/>
            <person name="Kuo A."/>
            <person name="Tritt A."/>
            <person name="Lipzen A."/>
            <person name="He G."/>
            <person name="Yan M."/>
            <person name="Ng V."/>
            <person name="Cullen D."/>
            <person name="Martin F."/>
            <person name="Rosso M.-N."/>
            <person name="Henrissat B."/>
            <person name="Hibbett D."/>
            <person name="Martinez A.T."/>
            <person name="Grigoriev I.V."/>
        </authorList>
    </citation>
    <scope>NUCLEOTIDE SEQUENCE</scope>
    <source>
        <strain evidence="2">AH 40177</strain>
    </source>
</reference>
<protein>
    <submittedName>
        <fullName evidence="2">Uncharacterized protein</fullName>
    </submittedName>
</protein>
<gene>
    <name evidence="2" type="ORF">BDP27DRAFT_1361462</name>
</gene>
<comment type="caution">
    <text evidence="2">The sequence shown here is derived from an EMBL/GenBank/DDBJ whole genome shotgun (WGS) entry which is preliminary data.</text>
</comment>
<proteinExistence type="predicted"/>
<evidence type="ECO:0000313" key="3">
    <source>
        <dbReference type="Proteomes" id="UP000772434"/>
    </source>
</evidence>
<evidence type="ECO:0000256" key="1">
    <source>
        <dbReference type="SAM" id="Phobius"/>
    </source>
</evidence>
<sequence>MATYGNNRVSEFGDDLATKPKQILAWRFLDFNFIILHLHQSLILFGLVKLGIPTCALLAESTPIDDIDKNEIPVAAQLTILSSMKKRKLGHELRNGNSAMSKEESIQIKAGKVMEPLTALIQRENQQKWQENLPDEHLENYTTHFVVNFQALFKLALSWPALVILFVYFHKIWIYAFAPEEVGSGLDKFIDM</sequence>
<dbReference type="AlphaFoldDB" id="A0A9P5Q0Q2"/>
<accession>A0A9P5Q0Q2</accession>
<evidence type="ECO:0000313" key="2">
    <source>
        <dbReference type="EMBL" id="KAF9071780.1"/>
    </source>
</evidence>
<organism evidence="2 3">
    <name type="scientific">Rhodocollybia butyracea</name>
    <dbReference type="NCBI Taxonomy" id="206335"/>
    <lineage>
        <taxon>Eukaryota</taxon>
        <taxon>Fungi</taxon>
        <taxon>Dikarya</taxon>
        <taxon>Basidiomycota</taxon>
        <taxon>Agaricomycotina</taxon>
        <taxon>Agaricomycetes</taxon>
        <taxon>Agaricomycetidae</taxon>
        <taxon>Agaricales</taxon>
        <taxon>Marasmiineae</taxon>
        <taxon>Omphalotaceae</taxon>
        <taxon>Rhodocollybia</taxon>
    </lineage>
</organism>
<keyword evidence="3" id="KW-1185">Reference proteome</keyword>
<keyword evidence="1" id="KW-0812">Transmembrane</keyword>